<dbReference type="Proteomes" id="UP000023152">
    <property type="component" value="Unassembled WGS sequence"/>
</dbReference>
<evidence type="ECO:0000313" key="2">
    <source>
        <dbReference type="EMBL" id="ETO12542.1"/>
    </source>
</evidence>
<keyword evidence="3" id="KW-1185">Reference proteome</keyword>
<sequence>MLEKKLLKQQYEGIENRHSKIFVDTLSQEVCVMIVFIQRNLLASYQTRQQNNQEKKKKKKGRKKHNTTSKLKSKSKL</sequence>
<name>X6MGK1_RETFI</name>
<organism evidence="2 3">
    <name type="scientific">Reticulomyxa filosa</name>
    <dbReference type="NCBI Taxonomy" id="46433"/>
    <lineage>
        <taxon>Eukaryota</taxon>
        <taxon>Sar</taxon>
        <taxon>Rhizaria</taxon>
        <taxon>Retaria</taxon>
        <taxon>Foraminifera</taxon>
        <taxon>Monothalamids</taxon>
        <taxon>Reticulomyxidae</taxon>
        <taxon>Reticulomyxa</taxon>
    </lineage>
</organism>
<reference evidence="2 3" key="1">
    <citation type="journal article" date="2013" name="Curr. Biol.">
        <title>The Genome of the Foraminiferan Reticulomyxa filosa.</title>
        <authorList>
            <person name="Glockner G."/>
            <person name="Hulsmann N."/>
            <person name="Schleicher M."/>
            <person name="Noegel A.A."/>
            <person name="Eichinger L."/>
            <person name="Gallinger C."/>
            <person name="Pawlowski J."/>
            <person name="Sierra R."/>
            <person name="Euteneuer U."/>
            <person name="Pillet L."/>
            <person name="Moustafa A."/>
            <person name="Platzer M."/>
            <person name="Groth M."/>
            <person name="Szafranski K."/>
            <person name="Schliwa M."/>
        </authorList>
    </citation>
    <scope>NUCLEOTIDE SEQUENCE [LARGE SCALE GENOMIC DNA]</scope>
</reference>
<gene>
    <name evidence="2" type="ORF">RFI_24834</name>
</gene>
<accession>X6MGK1</accession>
<comment type="caution">
    <text evidence="2">The sequence shown here is derived from an EMBL/GenBank/DDBJ whole genome shotgun (WGS) entry which is preliminary data.</text>
</comment>
<evidence type="ECO:0000256" key="1">
    <source>
        <dbReference type="SAM" id="MobiDB-lite"/>
    </source>
</evidence>
<feature type="compositionally biased region" description="Basic residues" evidence="1">
    <location>
        <begin position="55"/>
        <end position="77"/>
    </location>
</feature>
<dbReference type="EMBL" id="ASPP01021305">
    <property type="protein sequence ID" value="ETO12542.1"/>
    <property type="molecule type" value="Genomic_DNA"/>
</dbReference>
<proteinExistence type="predicted"/>
<dbReference type="AlphaFoldDB" id="X6MGK1"/>
<feature type="region of interest" description="Disordered" evidence="1">
    <location>
        <begin position="46"/>
        <end position="77"/>
    </location>
</feature>
<protein>
    <submittedName>
        <fullName evidence="2">Uncharacterized protein</fullName>
    </submittedName>
</protein>
<evidence type="ECO:0000313" key="3">
    <source>
        <dbReference type="Proteomes" id="UP000023152"/>
    </source>
</evidence>